<dbReference type="GO" id="GO:0009279">
    <property type="term" value="C:cell outer membrane"/>
    <property type="evidence" value="ECO:0007669"/>
    <property type="project" value="UniProtKB-SubCell"/>
</dbReference>
<dbReference type="SUPFAM" id="SSF56935">
    <property type="entry name" value="Porins"/>
    <property type="match status" value="1"/>
</dbReference>
<keyword evidence="5" id="KW-1185">Reference proteome</keyword>
<comment type="subcellular location">
    <subcellularLocation>
        <location evidence="1">Cell outer membrane</location>
    </subcellularLocation>
</comment>
<keyword evidence="2" id="KW-0472">Membrane</keyword>
<sequence>MNCRLPANITPAWQVIGGFTQQRASVREGAEVAQDGTTSLPYTPEHAFTLWSQYQATDAISRGRRRALHWQHAPR</sequence>
<dbReference type="EMBL" id="CAADJD010000016">
    <property type="protein sequence ID" value="VFS62658.1"/>
    <property type="molecule type" value="Genomic_DNA"/>
</dbReference>
<dbReference type="InterPro" id="IPR036942">
    <property type="entry name" value="Beta-barrel_TonB_sf"/>
</dbReference>
<proteinExistence type="predicted"/>
<evidence type="ECO:0000256" key="1">
    <source>
        <dbReference type="ARBA" id="ARBA00004442"/>
    </source>
</evidence>
<evidence type="ECO:0000256" key="2">
    <source>
        <dbReference type="ARBA" id="ARBA00023136"/>
    </source>
</evidence>
<protein>
    <submittedName>
        <fullName evidence="4">TonB-dependent receptor Fiu</fullName>
    </submittedName>
</protein>
<dbReference type="Gene3D" id="2.40.170.20">
    <property type="entry name" value="TonB-dependent receptor, beta-barrel domain"/>
    <property type="match status" value="1"/>
</dbReference>
<name>A0A485ATV9_KLUCR</name>
<dbReference type="AlphaFoldDB" id="A0A485ATV9"/>
<gene>
    <name evidence="4" type="primary">fiu_3</name>
    <name evidence="4" type="ORF">NCTC12993_02174</name>
</gene>
<organism evidence="4 5">
    <name type="scientific">Kluyvera cryocrescens</name>
    <name type="common">Kluyvera citrophila</name>
    <dbReference type="NCBI Taxonomy" id="580"/>
    <lineage>
        <taxon>Bacteria</taxon>
        <taxon>Pseudomonadati</taxon>
        <taxon>Pseudomonadota</taxon>
        <taxon>Gammaproteobacteria</taxon>
        <taxon>Enterobacterales</taxon>
        <taxon>Enterobacteriaceae</taxon>
        <taxon>Kluyvera</taxon>
    </lineage>
</organism>
<evidence type="ECO:0000256" key="3">
    <source>
        <dbReference type="ARBA" id="ARBA00023237"/>
    </source>
</evidence>
<keyword evidence="4" id="KW-0675">Receptor</keyword>
<dbReference type="Proteomes" id="UP000401081">
    <property type="component" value="Unassembled WGS sequence"/>
</dbReference>
<evidence type="ECO:0000313" key="5">
    <source>
        <dbReference type="Proteomes" id="UP000401081"/>
    </source>
</evidence>
<keyword evidence="3" id="KW-0998">Cell outer membrane</keyword>
<evidence type="ECO:0000313" key="4">
    <source>
        <dbReference type="EMBL" id="VFS62658.1"/>
    </source>
</evidence>
<reference evidence="4 5" key="1">
    <citation type="submission" date="2019-03" db="EMBL/GenBank/DDBJ databases">
        <authorList>
            <consortium name="Pathogen Informatics"/>
        </authorList>
    </citation>
    <scope>NUCLEOTIDE SEQUENCE [LARGE SCALE GENOMIC DNA]</scope>
    <source>
        <strain evidence="4 5">NCTC12993</strain>
    </source>
</reference>
<accession>A0A485ATV9</accession>